<gene>
    <name evidence="1" type="ORF">OOZ53_25755</name>
</gene>
<name>A0ABT4VXM3_9HYPH</name>
<keyword evidence="2" id="KW-1185">Reference proteome</keyword>
<proteinExistence type="predicted"/>
<protein>
    <submittedName>
        <fullName evidence="1">Uncharacterized protein</fullName>
    </submittedName>
</protein>
<comment type="caution">
    <text evidence="1">The sequence shown here is derived from an EMBL/GenBank/DDBJ whole genome shotgun (WGS) entry which is preliminary data.</text>
</comment>
<sequence length="163" mass="18096">MSKHIIFIQAQGRSGIIETEMPESATFVELRKAIEAAGVALDENAHIFIDEAEEPVQAEHGKLVSGLKHGTRVHVSHSKRIKTTVHFLNKTAEREFAPGIRVRAVKAWAVHTFEVNPKDAAEHVLQLCRSNKRPAADTPLHELIEGHSCALCFDLVPEKRIEG</sequence>
<organism evidence="1 2">
    <name type="scientific">Hoeflea poritis</name>
    <dbReference type="NCBI Taxonomy" id="2993659"/>
    <lineage>
        <taxon>Bacteria</taxon>
        <taxon>Pseudomonadati</taxon>
        <taxon>Pseudomonadota</taxon>
        <taxon>Alphaproteobacteria</taxon>
        <taxon>Hyphomicrobiales</taxon>
        <taxon>Rhizobiaceae</taxon>
        <taxon>Hoeflea</taxon>
    </lineage>
</organism>
<reference evidence="1" key="1">
    <citation type="submission" date="2022-11" db="EMBL/GenBank/DDBJ databases">
        <title>Hoeflea poritis sp. nov., isolated from scleractinian coral Porites lutea.</title>
        <authorList>
            <person name="Zhang G."/>
            <person name="Wei Q."/>
            <person name="Cai L."/>
        </authorList>
    </citation>
    <scope>NUCLEOTIDE SEQUENCE</scope>
    <source>
        <strain evidence="1">E7-10</strain>
    </source>
</reference>
<dbReference type="EMBL" id="JAPJZH010000032">
    <property type="protein sequence ID" value="MDA4848782.1"/>
    <property type="molecule type" value="Genomic_DNA"/>
</dbReference>
<dbReference type="RefSeq" id="WP_271092659.1">
    <property type="nucleotide sequence ID" value="NZ_JAPJZH010000032.1"/>
</dbReference>
<accession>A0ABT4VXM3</accession>
<evidence type="ECO:0000313" key="1">
    <source>
        <dbReference type="EMBL" id="MDA4848782.1"/>
    </source>
</evidence>
<evidence type="ECO:0000313" key="2">
    <source>
        <dbReference type="Proteomes" id="UP001148313"/>
    </source>
</evidence>
<dbReference type="Proteomes" id="UP001148313">
    <property type="component" value="Unassembled WGS sequence"/>
</dbReference>